<name>A0ABR8VSW9_9GAMM</name>
<dbReference type="InterPro" id="IPR057840">
    <property type="entry name" value="FimV_N"/>
</dbReference>
<dbReference type="RefSeq" id="WP_191730349.1">
    <property type="nucleotide sequence ID" value="NZ_JACSPT010000001.1"/>
</dbReference>
<sequence>MTVYNKLKLAILAIVASQNIHAINVDPVQIQSAPGELLYAEMTFRQSDINLPIEVSLASPEDLMSIGASHQPPGHLNFFTRRSNNGTGVITITSSRPMTDRELNIIVKIKEGNAARLQHVRTILRPKTDLLQASLKQNERPLAPVVVVSEKDIALNLPVSSHYNIAASTSLNKQPVLEKPLALQSTTPPALSNTSIPKTASSASTVTTAIHAQTVAPVLKNESVTVSQTQASDAVPKPATAASTPSKSASMLPENQTTSGQNKEAVQKAAESGSDHQTASSDPLVKKFAEEQARKAAASAHPVKTPPPATAKAKPVQATSNQVKPTYVVQSNESLWGIASRIAEQQQRPVNEVMQQIKKDNEHAFIGGNANRLRKGAALNLNSAHTTPAPIKVSAASQTERPSTPAAKTKYRLNQAEMSLVAENQHNSGHLSANQNTERNQTSKELSLKVMTAREKTVKLQRNVTELELALNQKDHRIQLLNARLAQLQQQLKAQQADKKPIN</sequence>
<feature type="region of interest" description="Disordered" evidence="2">
    <location>
        <begin position="425"/>
        <end position="444"/>
    </location>
</feature>
<proteinExistence type="predicted"/>
<reference evidence="5 6" key="1">
    <citation type="submission" date="2020-08" db="EMBL/GenBank/DDBJ databases">
        <title>A Genomic Blueprint of the Chicken Gut Microbiome.</title>
        <authorList>
            <person name="Gilroy R."/>
            <person name="Ravi A."/>
            <person name="Getino M."/>
            <person name="Pursley I."/>
            <person name="Horton D.L."/>
            <person name="Alikhan N.-F."/>
            <person name="Baker D."/>
            <person name="Gharbi K."/>
            <person name="Hall N."/>
            <person name="Watson M."/>
            <person name="Adriaenssens E.M."/>
            <person name="Foster-Nyarko E."/>
            <person name="Jarju S."/>
            <person name="Secka A."/>
            <person name="Antonio M."/>
            <person name="Oren A."/>
            <person name="Chaudhuri R."/>
            <person name="La Ragione R.M."/>
            <person name="Hildebrand F."/>
            <person name="Pallen M.J."/>
        </authorList>
    </citation>
    <scope>NUCLEOTIDE SEQUENCE [LARGE SCALE GENOMIC DNA]</scope>
    <source>
        <strain evidence="5 6">Sa1BUA6</strain>
    </source>
</reference>
<evidence type="ECO:0000256" key="2">
    <source>
        <dbReference type="SAM" id="MobiDB-lite"/>
    </source>
</evidence>
<dbReference type="Proteomes" id="UP000621930">
    <property type="component" value="Unassembled WGS sequence"/>
</dbReference>
<feature type="signal peptide" evidence="3">
    <location>
        <begin position="1"/>
        <end position="22"/>
    </location>
</feature>
<feature type="domain" description="FimV N-terminal" evidence="4">
    <location>
        <begin position="26"/>
        <end position="124"/>
    </location>
</feature>
<evidence type="ECO:0000313" key="5">
    <source>
        <dbReference type="EMBL" id="MBD8007860.1"/>
    </source>
</evidence>
<accession>A0ABR8VSW9</accession>
<evidence type="ECO:0000256" key="3">
    <source>
        <dbReference type="SAM" id="SignalP"/>
    </source>
</evidence>
<keyword evidence="1" id="KW-0175">Coiled coil</keyword>
<feature type="compositionally biased region" description="Polar residues" evidence="2">
    <location>
        <begin position="253"/>
        <end position="264"/>
    </location>
</feature>
<feature type="coiled-coil region" evidence="1">
    <location>
        <begin position="464"/>
        <end position="498"/>
    </location>
</feature>
<feature type="region of interest" description="Disordered" evidence="2">
    <location>
        <begin position="228"/>
        <end position="321"/>
    </location>
</feature>
<dbReference type="EMBL" id="JACSPT010000001">
    <property type="protein sequence ID" value="MBD8007860.1"/>
    <property type="molecule type" value="Genomic_DNA"/>
</dbReference>
<gene>
    <name evidence="5" type="ORF">H9629_00625</name>
</gene>
<protein>
    <recommendedName>
        <fullName evidence="4">FimV N-terminal domain-containing protein</fullName>
    </recommendedName>
</protein>
<dbReference type="Pfam" id="PF25800">
    <property type="entry name" value="FimV_N"/>
    <property type="match status" value="1"/>
</dbReference>
<organism evidence="5 6">
    <name type="scientific">Acinetobacter pecorum</name>
    <dbReference type="NCBI Taxonomy" id="2762215"/>
    <lineage>
        <taxon>Bacteria</taxon>
        <taxon>Pseudomonadati</taxon>
        <taxon>Pseudomonadota</taxon>
        <taxon>Gammaproteobacteria</taxon>
        <taxon>Moraxellales</taxon>
        <taxon>Moraxellaceae</taxon>
        <taxon>Acinetobacter</taxon>
    </lineage>
</organism>
<evidence type="ECO:0000259" key="4">
    <source>
        <dbReference type="Pfam" id="PF25800"/>
    </source>
</evidence>
<feature type="chain" id="PRO_5047051497" description="FimV N-terminal domain-containing protein" evidence="3">
    <location>
        <begin position="23"/>
        <end position="503"/>
    </location>
</feature>
<evidence type="ECO:0000313" key="6">
    <source>
        <dbReference type="Proteomes" id="UP000621930"/>
    </source>
</evidence>
<keyword evidence="3" id="KW-0732">Signal</keyword>
<comment type="caution">
    <text evidence="5">The sequence shown here is derived from an EMBL/GenBank/DDBJ whole genome shotgun (WGS) entry which is preliminary data.</text>
</comment>
<evidence type="ECO:0000256" key="1">
    <source>
        <dbReference type="SAM" id="Coils"/>
    </source>
</evidence>
<feature type="compositionally biased region" description="Basic and acidic residues" evidence="2">
    <location>
        <begin position="284"/>
        <end position="294"/>
    </location>
</feature>
<keyword evidence="6" id="KW-1185">Reference proteome</keyword>
<feature type="compositionally biased region" description="Low complexity" evidence="2">
    <location>
        <begin position="236"/>
        <end position="250"/>
    </location>
</feature>